<comment type="similarity">
    <text evidence="1 5">Belongs to the V-ATPase H subunit family.</text>
</comment>
<gene>
    <name evidence="7" type="ORF">LAQU0_S04e09560g</name>
</gene>
<dbReference type="InterPro" id="IPR011989">
    <property type="entry name" value="ARM-like"/>
</dbReference>
<evidence type="ECO:0000313" key="8">
    <source>
        <dbReference type="Proteomes" id="UP000236544"/>
    </source>
</evidence>
<keyword evidence="4 5" id="KW-0406">Ion transport</keyword>
<name>A0A0P1KT63_9SACH</name>
<dbReference type="AlphaFoldDB" id="A0A0P1KT63"/>
<evidence type="ECO:0000256" key="2">
    <source>
        <dbReference type="ARBA" id="ARBA00022448"/>
    </source>
</evidence>
<dbReference type="InterPro" id="IPR016024">
    <property type="entry name" value="ARM-type_fold"/>
</dbReference>
<feature type="domain" description="ATPase V1 complex subunit H C-terminal" evidence="6">
    <location>
        <begin position="343"/>
        <end position="463"/>
    </location>
</feature>
<dbReference type="Gene3D" id="1.25.10.10">
    <property type="entry name" value="Leucine-rich Repeat Variant"/>
    <property type="match status" value="1"/>
</dbReference>
<keyword evidence="8" id="KW-1185">Reference proteome</keyword>
<keyword evidence="2 5" id="KW-0813">Transport</keyword>
<evidence type="ECO:0000256" key="1">
    <source>
        <dbReference type="ARBA" id="ARBA00008613"/>
    </source>
</evidence>
<comment type="subunit">
    <text evidence="5">V-ATPase is a heteromultimeric enzyme made up of two complexes: the ATP-hydrolytic V1 complex and the proton translocation V0 complex.</text>
</comment>
<sequence length="465" mass="51982">MTVQKHSKLLLDSTHFSDIRSTVRSRSVAWDALARSAEISGSDAAVAKKLESALIKHTGVQLSASECVPSAIHLLETAHNVDVQKAVHNLLAELLSSEEYADTTVEYFSKNPKAVADLFNASLTGDDQTVLLSGFNIVSLLIQPELRSPDLVSKLLQHPRFNAVLQNLDHMDTSYVCIRLLQELCSVKEYRRVVWTAQASFVPTLFSVVNRALDSNAATRVVPTNSNNLGIQIQYYSLLTLWLLTFDHEIASELASKYLSDFLNLLKLVKVTIKEKLSRLCIATVLNCVSPHVKGHKALIRQLLLLGNALPILQSLSERKYSDDELRQDLATLKELLEQTYQELTSFDEYEAELDSKLLVWSPPHVDNGFWAENVDKFKEQDWKLFKKLVAILASPNNEVSAKTTIQVALSDITHVVELLPESVDVLAKLNGKVLIMELLNHPDSKVKYEALKATQAFVAHTFSR</sequence>
<reference evidence="8" key="1">
    <citation type="submission" date="2015-10" db="EMBL/GenBank/DDBJ databases">
        <authorList>
            <person name="Devillers H."/>
        </authorList>
    </citation>
    <scope>NUCLEOTIDE SEQUENCE [LARGE SCALE GENOMIC DNA]</scope>
</reference>
<dbReference type="InterPro" id="IPR038497">
    <property type="entry name" value="ATPase_V1-cplx_hsu_C_sf"/>
</dbReference>
<dbReference type="Gene3D" id="1.25.40.150">
    <property type="entry name" value="V-type ATPase, subunit H, C-terminal domain"/>
    <property type="match status" value="1"/>
</dbReference>
<keyword evidence="3 5" id="KW-0375">Hydrogen ion transport</keyword>
<dbReference type="GO" id="GO:0000221">
    <property type="term" value="C:vacuolar proton-transporting V-type ATPase, V1 domain"/>
    <property type="evidence" value="ECO:0007669"/>
    <property type="project" value="UniProtKB-UniRule"/>
</dbReference>
<proteinExistence type="inferred from homology"/>
<dbReference type="PANTHER" id="PTHR10698">
    <property type="entry name" value="V-TYPE PROTON ATPASE SUBUNIT H"/>
    <property type="match status" value="1"/>
</dbReference>
<dbReference type="Proteomes" id="UP000236544">
    <property type="component" value="Unassembled WGS sequence"/>
</dbReference>
<evidence type="ECO:0000256" key="3">
    <source>
        <dbReference type="ARBA" id="ARBA00022781"/>
    </source>
</evidence>
<dbReference type="Pfam" id="PF11698">
    <property type="entry name" value="V-ATPase_H_C"/>
    <property type="match status" value="1"/>
</dbReference>
<protein>
    <recommendedName>
        <fullName evidence="5">V-type proton ATPase subunit H</fullName>
    </recommendedName>
</protein>
<organism evidence="7 8">
    <name type="scientific">Lachancea quebecensis</name>
    <dbReference type="NCBI Taxonomy" id="1654605"/>
    <lineage>
        <taxon>Eukaryota</taxon>
        <taxon>Fungi</taxon>
        <taxon>Dikarya</taxon>
        <taxon>Ascomycota</taxon>
        <taxon>Saccharomycotina</taxon>
        <taxon>Saccharomycetes</taxon>
        <taxon>Saccharomycetales</taxon>
        <taxon>Saccharomycetaceae</taxon>
        <taxon>Lachancea</taxon>
    </lineage>
</organism>
<dbReference type="GO" id="GO:0000329">
    <property type="term" value="C:fungal-type vacuole membrane"/>
    <property type="evidence" value="ECO:0007669"/>
    <property type="project" value="TreeGrafter"/>
</dbReference>
<dbReference type="InterPro" id="IPR004908">
    <property type="entry name" value="ATPase_V1-cplx_hsu"/>
</dbReference>
<dbReference type="PIRSF" id="PIRSF032184">
    <property type="entry name" value="ATPase_V1_H"/>
    <property type="match status" value="1"/>
</dbReference>
<dbReference type="SUPFAM" id="SSF48371">
    <property type="entry name" value="ARM repeat"/>
    <property type="match status" value="1"/>
</dbReference>
<dbReference type="Pfam" id="PF03224">
    <property type="entry name" value="V-ATPase_H_N"/>
    <property type="match status" value="1"/>
</dbReference>
<evidence type="ECO:0000256" key="4">
    <source>
        <dbReference type="ARBA" id="ARBA00023065"/>
    </source>
</evidence>
<evidence type="ECO:0000313" key="7">
    <source>
        <dbReference type="EMBL" id="CUS22160.1"/>
    </source>
</evidence>
<evidence type="ECO:0000259" key="6">
    <source>
        <dbReference type="Pfam" id="PF11698"/>
    </source>
</evidence>
<dbReference type="GO" id="GO:0046961">
    <property type="term" value="F:proton-transporting ATPase activity, rotational mechanism"/>
    <property type="evidence" value="ECO:0007669"/>
    <property type="project" value="UniProtKB-UniRule"/>
</dbReference>
<dbReference type="OrthoDB" id="10263554at2759"/>
<comment type="function">
    <text evidence="5">Subunit of the V1 complex of vacuolar(H+)-ATPase (V-ATPase), a multisubunit enzyme composed of a peripheral complex (V1) that hydrolyzes ATP and a membrane integral complex (V0) that translocates protons. V-ATPase is responsible for acidifying and maintaining the pH of intracellular compartments.</text>
</comment>
<dbReference type="EMBL" id="LN890563">
    <property type="protein sequence ID" value="CUS22160.1"/>
    <property type="molecule type" value="Genomic_DNA"/>
</dbReference>
<dbReference type="InterPro" id="IPR011987">
    <property type="entry name" value="ATPase_V1-cplx_hsu_C"/>
</dbReference>
<evidence type="ECO:0000256" key="5">
    <source>
        <dbReference type="PIRNR" id="PIRNR032184"/>
    </source>
</evidence>
<dbReference type="PANTHER" id="PTHR10698:SF0">
    <property type="entry name" value="V-TYPE PROTON ATPASE SUBUNIT H"/>
    <property type="match status" value="1"/>
</dbReference>
<accession>A0A0P1KT63</accession>